<protein>
    <recommendedName>
        <fullName evidence="3">Dynamin family protein</fullName>
    </recommendedName>
</protein>
<reference evidence="2" key="1">
    <citation type="journal article" date="2019" name="Int. J. Syst. Evol. Microbiol.">
        <title>The Global Catalogue of Microorganisms (GCM) 10K type strain sequencing project: providing services to taxonomists for standard genome sequencing and annotation.</title>
        <authorList>
            <consortium name="The Broad Institute Genomics Platform"/>
            <consortium name="The Broad Institute Genome Sequencing Center for Infectious Disease"/>
            <person name="Wu L."/>
            <person name="Ma J."/>
        </authorList>
    </citation>
    <scope>NUCLEOTIDE SEQUENCE [LARGE SCALE GENOMIC DNA]</scope>
    <source>
        <strain evidence="2">JCM 31037</strain>
    </source>
</reference>
<proteinExistence type="predicted"/>
<evidence type="ECO:0000313" key="2">
    <source>
        <dbReference type="Proteomes" id="UP001597260"/>
    </source>
</evidence>
<dbReference type="RefSeq" id="WP_377568514.1">
    <property type="nucleotide sequence ID" value="NZ_JBHTMP010000008.1"/>
</dbReference>
<accession>A0ABW3YBE8</accession>
<dbReference type="Proteomes" id="UP001597260">
    <property type="component" value="Unassembled WGS sequence"/>
</dbReference>
<dbReference type="EMBL" id="JBHTMP010000008">
    <property type="protein sequence ID" value="MFD1320961.1"/>
    <property type="molecule type" value="Genomic_DNA"/>
</dbReference>
<gene>
    <name evidence="1" type="ORF">ACFQ4H_07665</name>
</gene>
<comment type="caution">
    <text evidence="1">The sequence shown here is derived from an EMBL/GenBank/DDBJ whole genome shotgun (WGS) entry which is preliminary data.</text>
</comment>
<sequence length="502" mass="53229">MTVGGPQFDEPVAVVAAGPEGGRRSEVLGALLDVPAAALRVPAGSYLVISHGPETGRGDAYLPGHDEPYPYLAEPFGAGPALARPPRRVEMTLPDTLLRHFAVVDTPDTGTLGLPGGRVLLDGVSRAGALLFVVSAEQTLAAADLELLAGVAKDDVTVFFVVTPAPGSSWSGVHADEYPADEYPADGHPVHGPVDPTAGLVIEQDIPIDPVSVVCDAHRAALLAAVPGLAAAQWFALDPATGDTAYLRRALQDWAIDESLRRASGNPPVIENITRPVRIRSDVHDSGWADRLDGLARTWAHRVRQHLALDLANIHLRCVQDLIFGTGCAGLAEALDREMHALSLCAMNESEAAVDQILDEIISLVFSDAAADDARRRVAVAVRLKLADRPRSRSLERALLVTALGGVEGMAGADAVAVLPAYSGAVDATILPPLGVGLLGGCYQHWSRPGNLSASRARSWLQRVLREVELQLSREVSRRFEELRLALGSVVVDAVDSRRMLA</sequence>
<name>A0ABW3YBE8_9ACTN</name>
<keyword evidence="2" id="KW-1185">Reference proteome</keyword>
<evidence type="ECO:0008006" key="3">
    <source>
        <dbReference type="Google" id="ProtNLM"/>
    </source>
</evidence>
<evidence type="ECO:0000313" key="1">
    <source>
        <dbReference type="EMBL" id="MFD1320961.1"/>
    </source>
</evidence>
<organism evidence="1 2">
    <name type="scientific">Micromonospora sonneratiae</name>
    <dbReference type="NCBI Taxonomy" id="1184706"/>
    <lineage>
        <taxon>Bacteria</taxon>
        <taxon>Bacillati</taxon>
        <taxon>Actinomycetota</taxon>
        <taxon>Actinomycetes</taxon>
        <taxon>Micromonosporales</taxon>
        <taxon>Micromonosporaceae</taxon>
        <taxon>Micromonospora</taxon>
    </lineage>
</organism>